<organism evidence="2 3">
    <name type="scientific">Ktedonosporobacter rubrisoli</name>
    <dbReference type="NCBI Taxonomy" id="2509675"/>
    <lineage>
        <taxon>Bacteria</taxon>
        <taxon>Bacillati</taxon>
        <taxon>Chloroflexota</taxon>
        <taxon>Ktedonobacteria</taxon>
        <taxon>Ktedonobacterales</taxon>
        <taxon>Ktedonosporobacteraceae</taxon>
        <taxon>Ktedonosporobacter</taxon>
    </lineage>
</organism>
<dbReference type="InterPro" id="IPR041413">
    <property type="entry name" value="MLTR_LBD"/>
</dbReference>
<dbReference type="SUPFAM" id="SSF47413">
    <property type="entry name" value="lambda repressor-like DNA-binding domains"/>
    <property type="match status" value="1"/>
</dbReference>
<protein>
    <submittedName>
        <fullName evidence="2">XRE family transcriptional regulator</fullName>
    </submittedName>
</protein>
<gene>
    <name evidence="2" type="ORF">EPA93_05820</name>
</gene>
<dbReference type="Pfam" id="PF13560">
    <property type="entry name" value="HTH_31"/>
    <property type="match status" value="1"/>
</dbReference>
<evidence type="ECO:0000259" key="1">
    <source>
        <dbReference type="PROSITE" id="PS50943"/>
    </source>
</evidence>
<dbReference type="CDD" id="cd00093">
    <property type="entry name" value="HTH_XRE"/>
    <property type="match status" value="1"/>
</dbReference>
<dbReference type="SMART" id="SM00530">
    <property type="entry name" value="HTH_XRE"/>
    <property type="match status" value="1"/>
</dbReference>
<keyword evidence="3" id="KW-1185">Reference proteome</keyword>
<proteinExistence type="predicted"/>
<dbReference type="Pfam" id="PF17765">
    <property type="entry name" value="MLTR_LBD"/>
    <property type="match status" value="1"/>
</dbReference>
<dbReference type="Proteomes" id="UP000290365">
    <property type="component" value="Chromosome"/>
</dbReference>
<dbReference type="OrthoDB" id="5346389at2"/>
<dbReference type="EMBL" id="CP035758">
    <property type="protein sequence ID" value="QBD75546.1"/>
    <property type="molecule type" value="Genomic_DNA"/>
</dbReference>
<dbReference type="GO" id="GO:0003677">
    <property type="term" value="F:DNA binding"/>
    <property type="evidence" value="ECO:0007669"/>
    <property type="project" value="InterPro"/>
</dbReference>
<dbReference type="InterPro" id="IPR001387">
    <property type="entry name" value="Cro/C1-type_HTH"/>
</dbReference>
<dbReference type="AlphaFoldDB" id="A0A4P6JLK5"/>
<evidence type="ECO:0000313" key="2">
    <source>
        <dbReference type="EMBL" id="QBD75546.1"/>
    </source>
</evidence>
<sequence>MEQQKALNNYLIQASIKTTTQGEMHMDDKERRMELAKFLRTRRARLSPAQFHLPAGVGQRRTPGLRREELAQLAGVGLTWYTKLEQGQAIQVSAQILESLARTLQLNADERAHLFVLARTHLPLPSANPVEQHISADLQRVLDSFNPYPAFVVNQHWDISGRNLACARVFSYSTTPHRHQAHNLLWLMFTDPALRQLFVEWEPIARRALALFRASEGRDADSAWFSELRDRLLQASPEFSAWWQLYDVCESHIERKELNHPCVGQLILQSTTMLLTNAPELRLFLYTPLPEADTAHKLAFLLEQPAISNA</sequence>
<evidence type="ECO:0000313" key="3">
    <source>
        <dbReference type="Proteomes" id="UP000290365"/>
    </source>
</evidence>
<dbReference type="PANTHER" id="PTHR35010:SF3">
    <property type="entry name" value="BLL4873 PROTEIN"/>
    <property type="match status" value="1"/>
</dbReference>
<dbReference type="PANTHER" id="PTHR35010">
    <property type="entry name" value="BLL4672 PROTEIN-RELATED"/>
    <property type="match status" value="1"/>
</dbReference>
<name>A0A4P6JLK5_KTERU</name>
<dbReference type="Gene3D" id="1.10.260.40">
    <property type="entry name" value="lambda repressor-like DNA-binding domains"/>
    <property type="match status" value="1"/>
</dbReference>
<dbReference type="KEGG" id="kbs:EPA93_05820"/>
<feature type="domain" description="HTH cro/C1-type" evidence="1">
    <location>
        <begin position="64"/>
        <end position="111"/>
    </location>
</feature>
<dbReference type="InterPro" id="IPR010982">
    <property type="entry name" value="Lambda_DNA-bd_dom_sf"/>
</dbReference>
<dbReference type="PROSITE" id="PS50943">
    <property type="entry name" value="HTH_CROC1"/>
    <property type="match status" value="1"/>
</dbReference>
<accession>A0A4P6JLK5</accession>
<reference evidence="2 3" key="1">
    <citation type="submission" date="2019-01" db="EMBL/GenBank/DDBJ databases">
        <title>Ktedonosporobacter rubrisoli SCAWS-G2.</title>
        <authorList>
            <person name="Huang Y."/>
            <person name="Yan B."/>
        </authorList>
    </citation>
    <scope>NUCLEOTIDE SEQUENCE [LARGE SCALE GENOMIC DNA]</scope>
    <source>
        <strain evidence="2 3">SCAWS-G2</strain>
    </source>
</reference>
<dbReference type="Gene3D" id="3.30.450.180">
    <property type="match status" value="1"/>
</dbReference>